<dbReference type="AlphaFoldDB" id="A0A2A5WXY2"/>
<dbReference type="InterPro" id="IPR021313">
    <property type="entry name" value="DUF2909"/>
</dbReference>
<feature type="transmembrane region" description="Helical" evidence="1">
    <location>
        <begin position="6"/>
        <end position="26"/>
    </location>
</feature>
<proteinExistence type="predicted"/>
<evidence type="ECO:0000313" key="3">
    <source>
        <dbReference type="Proteomes" id="UP000219327"/>
    </source>
</evidence>
<keyword evidence="1" id="KW-1133">Transmembrane helix</keyword>
<evidence type="ECO:0008006" key="4">
    <source>
        <dbReference type="Google" id="ProtNLM"/>
    </source>
</evidence>
<keyword evidence="1" id="KW-0812">Transmembrane</keyword>
<protein>
    <recommendedName>
        <fullName evidence="4">DUF2909 domain-containing protein</fullName>
    </recommendedName>
</protein>
<name>A0A2A5WXY2_9GAMM</name>
<dbReference type="EMBL" id="NTKD01000006">
    <property type="protein sequence ID" value="PDH41148.1"/>
    <property type="molecule type" value="Genomic_DNA"/>
</dbReference>
<organism evidence="2 3">
    <name type="scientific">OM182 bacterium MED-G24</name>
    <dbReference type="NCBI Taxonomy" id="1986255"/>
    <lineage>
        <taxon>Bacteria</taxon>
        <taxon>Pseudomonadati</taxon>
        <taxon>Pseudomonadota</taxon>
        <taxon>Gammaproteobacteria</taxon>
        <taxon>OMG group</taxon>
        <taxon>OM182 clade</taxon>
    </lineage>
</organism>
<sequence length="70" mass="7439">MFEIAIVILFLANVAVLGRALYTLLLDQGRGSKRTANLLLLRVGLAIALIATIMFGVVTGQLGVSTPWSP</sequence>
<evidence type="ECO:0000313" key="2">
    <source>
        <dbReference type="EMBL" id="PDH41148.1"/>
    </source>
</evidence>
<gene>
    <name evidence="2" type="ORF">CNE99_02270</name>
</gene>
<comment type="caution">
    <text evidence="2">The sequence shown here is derived from an EMBL/GenBank/DDBJ whole genome shotgun (WGS) entry which is preliminary data.</text>
</comment>
<keyword evidence="1" id="KW-0472">Membrane</keyword>
<accession>A0A2A5WXY2</accession>
<reference evidence="2 3" key="1">
    <citation type="submission" date="2017-08" db="EMBL/GenBank/DDBJ databases">
        <title>Fine stratification of microbial communities through a metagenomic profile of the photic zone.</title>
        <authorList>
            <person name="Haro-Moreno J.M."/>
            <person name="Lopez-Perez M."/>
            <person name="De La Torre J."/>
            <person name="Picazo A."/>
            <person name="Camacho A."/>
            <person name="Rodriguez-Valera F."/>
        </authorList>
    </citation>
    <scope>NUCLEOTIDE SEQUENCE [LARGE SCALE GENOMIC DNA]</scope>
    <source>
        <strain evidence="2">MED-G24</strain>
    </source>
</reference>
<feature type="transmembrane region" description="Helical" evidence="1">
    <location>
        <begin position="38"/>
        <end position="64"/>
    </location>
</feature>
<dbReference type="Proteomes" id="UP000219327">
    <property type="component" value="Unassembled WGS sequence"/>
</dbReference>
<evidence type="ECO:0000256" key="1">
    <source>
        <dbReference type="SAM" id="Phobius"/>
    </source>
</evidence>
<dbReference type="Pfam" id="PF11137">
    <property type="entry name" value="DUF2909"/>
    <property type="match status" value="1"/>
</dbReference>